<evidence type="ECO:0000256" key="11">
    <source>
        <dbReference type="ARBA" id="ARBA00023236"/>
    </source>
</evidence>
<evidence type="ECO:0000256" key="5">
    <source>
        <dbReference type="ARBA" id="ARBA00022801"/>
    </source>
</evidence>
<keyword evidence="10 12" id="KW-0234">DNA repair</keyword>
<evidence type="ECO:0000259" key="15">
    <source>
        <dbReference type="Pfam" id="PF01726"/>
    </source>
</evidence>
<evidence type="ECO:0000256" key="4">
    <source>
        <dbReference type="ARBA" id="ARBA00022763"/>
    </source>
</evidence>
<dbReference type="GO" id="GO:0006508">
    <property type="term" value="P:proteolysis"/>
    <property type="evidence" value="ECO:0007669"/>
    <property type="project" value="InterPro"/>
</dbReference>
<dbReference type="GO" id="GO:0045892">
    <property type="term" value="P:negative regulation of DNA-templated transcription"/>
    <property type="evidence" value="ECO:0007669"/>
    <property type="project" value="UniProtKB-UniRule"/>
</dbReference>
<organism evidence="16 17">
    <name type="scientific">Candidatus Thiodiazotropha endoloripes</name>
    <dbReference type="NCBI Taxonomy" id="1818881"/>
    <lineage>
        <taxon>Bacteria</taxon>
        <taxon>Pseudomonadati</taxon>
        <taxon>Pseudomonadota</taxon>
        <taxon>Gammaproteobacteria</taxon>
        <taxon>Chromatiales</taxon>
        <taxon>Sedimenticolaceae</taxon>
        <taxon>Candidatus Thiodiazotropha</taxon>
    </lineage>
</organism>
<dbReference type="STRING" id="1818881.A3196_14180"/>
<evidence type="ECO:0000256" key="10">
    <source>
        <dbReference type="ARBA" id="ARBA00023204"/>
    </source>
</evidence>
<comment type="caution">
    <text evidence="16">The sequence shown here is derived from an EMBL/GenBank/DDBJ whole genome shotgun (WGS) entry which is preliminary data.</text>
</comment>
<comment type="subunit">
    <text evidence="12">Homodimer.</text>
</comment>
<evidence type="ECO:0000256" key="6">
    <source>
        <dbReference type="ARBA" id="ARBA00022813"/>
    </source>
</evidence>
<keyword evidence="5 12" id="KW-0378">Hydrolase</keyword>
<dbReference type="Gene3D" id="2.10.109.10">
    <property type="entry name" value="Umud Fragment, subunit A"/>
    <property type="match status" value="1"/>
</dbReference>
<dbReference type="CDD" id="cd06529">
    <property type="entry name" value="S24_LexA-like"/>
    <property type="match status" value="1"/>
</dbReference>
<feature type="DNA-binding region" description="H-T-H motif" evidence="12">
    <location>
        <begin position="28"/>
        <end position="48"/>
    </location>
</feature>
<comment type="function">
    <text evidence="12">Represses a number of genes involved in the response to DNA damage (SOS response), including recA and lexA. In the presence of single-stranded DNA, RecA interacts with LexA causing an autocatalytic cleavage which disrupts the DNA-binding part of LexA, leading to derepression of the SOS regulon and eventually DNA repair.</text>
</comment>
<evidence type="ECO:0000256" key="1">
    <source>
        <dbReference type="ARBA" id="ARBA00007484"/>
    </source>
</evidence>
<dbReference type="InterPro" id="IPR015927">
    <property type="entry name" value="Peptidase_S24_S26A/B/C"/>
</dbReference>
<comment type="catalytic activity">
    <reaction evidence="12">
        <text>Hydrolysis of Ala-|-Gly bond in repressor LexA.</text>
        <dbReference type="EC" id="3.4.21.88"/>
    </reaction>
</comment>
<feature type="domain" description="Peptidase S24/S26A/S26B/S26C" evidence="14">
    <location>
        <begin position="79"/>
        <end position="191"/>
    </location>
</feature>
<dbReference type="PRINTS" id="PR00726">
    <property type="entry name" value="LEXASERPTASE"/>
</dbReference>
<dbReference type="GO" id="GO:0006260">
    <property type="term" value="P:DNA replication"/>
    <property type="evidence" value="ECO:0007669"/>
    <property type="project" value="UniProtKB-UniRule"/>
</dbReference>
<keyword evidence="2 12" id="KW-0678">Repressor</keyword>
<dbReference type="SUPFAM" id="SSF46785">
    <property type="entry name" value="Winged helix' DNA-binding domain"/>
    <property type="match status" value="1"/>
</dbReference>
<dbReference type="HAMAP" id="MF_00015">
    <property type="entry name" value="LexA"/>
    <property type="match status" value="1"/>
</dbReference>
<dbReference type="AlphaFoldDB" id="A0A1E2USR8"/>
<keyword evidence="3 12" id="KW-0235">DNA replication</keyword>
<evidence type="ECO:0000256" key="12">
    <source>
        <dbReference type="HAMAP-Rule" id="MF_00015"/>
    </source>
</evidence>
<dbReference type="InterPro" id="IPR039418">
    <property type="entry name" value="LexA-like"/>
</dbReference>
<evidence type="ECO:0000256" key="13">
    <source>
        <dbReference type="RuleBase" id="RU003991"/>
    </source>
</evidence>
<reference evidence="16 17" key="1">
    <citation type="submission" date="2016-03" db="EMBL/GenBank/DDBJ databases">
        <title>Chemosynthetic sulphur-oxidizing symbionts of marine invertebrate animals are capable of nitrogen fixation.</title>
        <authorList>
            <person name="Petersen J.M."/>
            <person name="Kemper A."/>
            <person name="Gruber-Vodicka H."/>
            <person name="Cardini U."/>
            <person name="Geest Mvander."/>
            <person name="Kleiner M."/>
            <person name="Bulgheresi S."/>
            <person name="Fussmann M."/>
            <person name="Herbold C."/>
            <person name="Seah B.K.B."/>
            <person name="Antony C.Paul."/>
            <person name="Liu D."/>
            <person name="Belitz A."/>
            <person name="Weber M."/>
        </authorList>
    </citation>
    <scope>NUCLEOTIDE SEQUENCE [LARGE SCALE GENOMIC DNA]</scope>
    <source>
        <strain evidence="16">G_D</strain>
    </source>
</reference>
<keyword evidence="9 12" id="KW-0804">Transcription</keyword>
<dbReference type="InterPro" id="IPR050077">
    <property type="entry name" value="LexA_repressor"/>
</dbReference>
<dbReference type="GO" id="GO:0004252">
    <property type="term" value="F:serine-type endopeptidase activity"/>
    <property type="evidence" value="ECO:0007669"/>
    <property type="project" value="UniProtKB-UniRule"/>
</dbReference>
<gene>
    <name evidence="12" type="primary">lexA</name>
    <name evidence="16" type="ORF">A3196_14180</name>
</gene>
<dbReference type="GO" id="GO:0003677">
    <property type="term" value="F:DNA binding"/>
    <property type="evidence" value="ECO:0007669"/>
    <property type="project" value="UniProtKB-UniRule"/>
</dbReference>
<evidence type="ECO:0000256" key="8">
    <source>
        <dbReference type="ARBA" id="ARBA00023125"/>
    </source>
</evidence>
<dbReference type="GO" id="GO:0006281">
    <property type="term" value="P:DNA repair"/>
    <property type="evidence" value="ECO:0007669"/>
    <property type="project" value="UniProtKB-UniRule"/>
</dbReference>
<evidence type="ECO:0000256" key="7">
    <source>
        <dbReference type="ARBA" id="ARBA00023015"/>
    </source>
</evidence>
<dbReference type="Proteomes" id="UP000094849">
    <property type="component" value="Unassembled WGS sequence"/>
</dbReference>
<keyword evidence="17" id="KW-1185">Reference proteome</keyword>
<keyword evidence="4 12" id="KW-0227">DNA damage</keyword>
<dbReference type="Pfam" id="PF00717">
    <property type="entry name" value="Peptidase_S24"/>
    <property type="match status" value="1"/>
</dbReference>
<dbReference type="InterPro" id="IPR036286">
    <property type="entry name" value="LexA/Signal_pep-like_sf"/>
</dbReference>
<dbReference type="EC" id="3.4.21.88" evidence="12"/>
<dbReference type="PANTHER" id="PTHR33516:SF2">
    <property type="entry name" value="LEXA REPRESSOR-RELATED"/>
    <property type="match status" value="1"/>
</dbReference>
<evidence type="ECO:0000313" key="17">
    <source>
        <dbReference type="Proteomes" id="UP000094849"/>
    </source>
</evidence>
<dbReference type="Gene3D" id="1.10.10.10">
    <property type="entry name" value="Winged helix-like DNA-binding domain superfamily/Winged helix DNA-binding domain"/>
    <property type="match status" value="1"/>
</dbReference>
<evidence type="ECO:0000259" key="14">
    <source>
        <dbReference type="Pfam" id="PF00717"/>
    </source>
</evidence>
<dbReference type="SUPFAM" id="SSF51306">
    <property type="entry name" value="LexA/Signal peptidase"/>
    <property type="match status" value="1"/>
</dbReference>
<dbReference type="GO" id="GO:0009432">
    <property type="term" value="P:SOS response"/>
    <property type="evidence" value="ECO:0007669"/>
    <property type="project" value="UniProtKB-UniRule"/>
</dbReference>
<name>A0A1E2USR8_9GAMM</name>
<dbReference type="Pfam" id="PF01726">
    <property type="entry name" value="LexA_DNA_bind"/>
    <property type="match status" value="1"/>
</dbReference>
<dbReference type="PANTHER" id="PTHR33516">
    <property type="entry name" value="LEXA REPRESSOR"/>
    <property type="match status" value="1"/>
</dbReference>
<evidence type="ECO:0000256" key="3">
    <source>
        <dbReference type="ARBA" id="ARBA00022705"/>
    </source>
</evidence>
<sequence>MMRLTRRQQEIYDILRSDAEIMQQPPTYDELCQRLGLSSRGSLHKHIQALVVAGLVEPMAGKQRGIRLVSTDQPEQGIPMLGRIAAGRPIEAVEQTESISVPDPMTGGNPRYALQVSGDSMIDEGIFDGDYVVIEQSAAADNGDIVVALIDQQETTLKRLEQKPGKIILHPANTAMSAMVYKPDQIQIQGILRGLVRYY</sequence>
<proteinExistence type="inferred from homology"/>
<dbReference type="FunFam" id="2.10.109.10:FF:000001">
    <property type="entry name" value="LexA repressor"/>
    <property type="match status" value="1"/>
</dbReference>
<evidence type="ECO:0000256" key="9">
    <source>
        <dbReference type="ARBA" id="ARBA00023163"/>
    </source>
</evidence>
<dbReference type="InterPro" id="IPR036390">
    <property type="entry name" value="WH_DNA-bd_sf"/>
</dbReference>
<feature type="domain" description="LexA repressor DNA-binding" evidence="15">
    <location>
        <begin position="1"/>
        <end position="65"/>
    </location>
</feature>
<dbReference type="NCBIfam" id="TIGR00498">
    <property type="entry name" value="lexA"/>
    <property type="match status" value="1"/>
</dbReference>
<dbReference type="InterPro" id="IPR006197">
    <property type="entry name" value="Peptidase_S24_LexA"/>
</dbReference>
<dbReference type="EMBL" id="LVJZ01000003">
    <property type="protein sequence ID" value="ODB97803.1"/>
    <property type="molecule type" value="Genomic_DNA"/>
</dbReference>
<accession>A0A1E2USR8</accession>
<evidence type="ECO:0000256" key="2">
    <source>
        <dbReference type="ARBA" id="ARBA00022491"/>
    </source>
</evidence>
<keyword evidence="8 12" id="KW-0238">DNA-binding</keyword>
<feature type="site" description="Cleavage; by autolysis" evidence="12">
    <location>
        <begin position="86"/>
        <end position="87"/>
    </location>
</feature>
<dbReference type="InterPro" id="IPR006199">
    <property type="entry name" value="LexA_DNA-bd_dom"/>
</dbReference>
<dbReference type="RefSeq" id="WP_069024644.1">
    <property type="nucleotide sequence ID" value="NZ_LVJZ01000003.1"/>
</dbReference>
<keyword evidence="11 12" id="KW-0742">SOS response</keyword>
<feature type="active site" description="For autocatalytic cleavage activity" evidence="12">
    <location>
        <position position="120"/>
    </location>
</feature>
<dbReference type="InterPro" id="IPR036388">
    <property type="entry name" value="WH-like_DNA-bd_sf"/>
</dbReference>
<protein>
    <recommendedName>
        <fullName evidence="12">LexA repressor</fullName>
        <ecNumber evidence="12">3.4.21.88</ecNumber>
    </recommendedName>
</protein>
<keyword evidence="7 12" id="KW-0805">Transcription regulation</keyword>
<comment type="similarity">
    <text evidence="1 12 13">Belongs to the peptidase S24 family.</text>
</comment>
<evidence type="ECO:0000313" key="16">
    <source>
        <dbReference type="EMBL" id="ODB97803.1"/>
    </source>
</evidence>
<keyword evidence="6 12" id="KW-0068">Autocatalytic cleavage</keyword>
<feature type="active site" description="For autocatalytic cleavage activity" evidence="12">
    <location>
        <position position="158"/>
    </location>
</feature>
<dbReference type="InterPro" id="IPR006200">
    <property type="entry name" value="LexA"/>
</dbReference>